<organism evidence="3">
    <name type="scientific">marine metagenome</name>
    <dbReference type="NCBI Taxonomy" id="408172"/>
    <lineage>
        <taxon>unclassified sequences</taxon>
        <taxon>metagenomes</taxon>
        <taxon>ecological metagenomes</taxon>
    </lineage>
</organism>
<dbReference type="InterPro" id="IPR051151">
    <property type="entry name" value="Group_II_Decarboxylase"/>
</dbReference>
<dbReference type="Gene3D" id="3.90.1150.10">
    <property type="entry name" value="Aspartate Aminotransferase, domain 1"/>
    <property type="match status" value="1"/>
</dbReference>
<sequence>TITGSRNAITPLMLWYAIRSQGMEGFGKMVNECIQCAECAVDKLNDIGVAAWRNPHAITVVFPKPALTILEKWQLAVQEDFAHIMVMPHVTREKIDELVADIDSSSS</sequence>
<evidence type="ECO:0000256" key="1">
    <source>
        <dbReference type="ARBA" id="ARBA00009533"/>
    </source>
</evidence>
<evidence type="ECO:0000313" key="3">
    <source>
        <dbReference type="EMBL" id="SVD77706.1"/>
    </source>
</evidence>
<dbReference type="GO" id="GO:0016831">
    <property type="term" value="F:carboxy-lyase activity"/>
    <property type="evidence" value="ECO:0007669"/>
    <property type="project" value="UniProtKB-KW"/>
</dbReference>
<feature type="non-terminal residue" evidence="3">
    <location>
        <position position="1"/>
    </location>
</feature>
<dbReference type="PANTHER" id="PTHR46101:SF2">
    <property type="entry name" value="SERINE DECARBOXYLASE"/>
    <property type="match status" value="1"/>
</dbReference>
<dbReference type="InterPro" id="IPR015424">
    <property type="entry name" value="PyrdxlP-dep_Trfase"/>
</dbReference>
<dbReference type="SUPFAM" id="SSF53383">
    <property type="entry name" value="PLP-dependent transferases"/>
    <property type="match status" value="1"/>
</dbReference>
<proteinExistence type="inferred from homology"/>
<protein>
    <submittedName>
        <fullName evidence="3">Uncharacterized protein</fullName>
    </submittedName>
</protein>
<dbReference type="InterPro" id="IPR015422">
    <property type="entry name" value="PyrdxlP-dep_Trfase_small"/>
</dbReference>
<keyword evidence="2" id="KW-0456">Lyase</keyword>
<dbReference type="PANTHER" id="PTHR46101">
    <property type="match status" value="1"/>
</dbReference>
<keyword evidence="2" id="KW-0210">Decarboxylase</keyword>
<dbReference type="EMBL" id="UINC01172570">
    <property type="protein sequence ID" value="SVD77706.1"/>
    <property type="molecule type" value="Genomic_DNA"/>
</dbReference>
<name>A0A382Y320_9ZZZZ</name>
<dbReference type="AlphaFoldDB" id="A0A382Y320"/>
<reference evidence="3" key="1">
    <citation type="submission" date="2018-05" db="EMBL/GenBank/DDBJ databases">
        <authorList>
            <person name="Lanie J.A."/>
            <person name="Ng W.-L."/>
            <person name="Kazmierczak K.M."/>
            <person name="Andrzejewski T.M."/>
            <person name="Davidsen T.M."/>
            <person name="Wayne K.J."/>
            <person name="Tettelin H."/>
            <person name="Glass J.I."/>
            <person name="Rusch D."/>
            <person name="Podicherti R."/>
            <person name="Tsui H.-C.T."/>
            <person name="Winkler M.E."/>
        </authorList>
    </citation>
    <scope>NUCLEOTIDE SEQUENCE</scope>
</reference>
<comment type="similarity">
    <text evidence="1">Belongs to the group II decarboxylase family.</text>
</comment>
<accession>A0A382Y320</accession>
<gene>
    <name evidence="3" type="ORF">METZ01_LOCUS430560</name>
</gene>
<evidence type="ECO:0000256" key="2">
    <source>
        <dbReference type="ARBA" id="ARBA00022793"/>
    </source>
</evidence>